<evidence type="ECO:0000313" key="2">
    <source>
        <dbReference type="Proteomes" id="UP001575622"/>
    </source>
</evidence>
<proteinExistence type="predicted"/>
<dbReference type="Proteomes" id="UP001575622">
    <property type="component" value="Unassembled WGS sequence"/>
</dbReference>
<accession>A0ABV4UZX3</accession>
<gene>
    <name evidence="1" type="ORF">ACEU3E_14475</name>
</gene>
<dbReference type="EMBL" id="JBHDLN010000006">
    <property type="protein sequence ID" value="MFB0843381.1"/>
    <property type="molecule type" value="Genomic_DNA"/>
</dbReference>
<organism evidence="1 2">
    <name type="scientific">Paenibacillus oleatilyticus</name>
    <dbReference type="NCBI Taxonomy" id="2594886"/>
    <lineage>
        <taxon>Bacteria</taxon>
        <taxon>Bacillati</taxon>
        <taxon>Bacillota</taxon>
        <taxon>Bacilli</taxon>
        <taxon>Bacillales</taxon>
        <taxon>Paenibacillaceae</taxon>
        <taxon>Paenibacillus</taxon>
    </lineage>
</organism>
<sequence>MVSGWLKSDMEKPAVIDSLLKQLFWHSEGKVGLTISALYGWLMVTKE</sequence>
<reference evidence="1 2" key="1">
    <citation type="submission" date="2024-09" db="EMBL/GenBank/DDBJ databases">
        <authorList>
            <person name="Makale K.P.P."/>
            <person name="Makhzoum A."/>
            <person name="Rantong G."/>
            <person name="Rahube T.O."/>
        </authorList>
    </citation>
    <scope>NUCLEOTIDE SEQUENCE [LARGE SCALE GENOMIC DNA]</scope>
    <source>
        <strain evidence="1 2">KM_D13</strain>
    </source>
</reference>
<dbReference type="RefSeq" id="WP_373952102.1">
    <property type="nucleotide sequence ID" value="NZ_JBHDLN010000006.1"/>
</dbReference>
<evidence type="ECO:0000313" key="1">
    <source>
        <dbReference type="EMBL" id="MFB0843381.1"/>
    </source>
</evidence>
<protein>
    <submittedName>
        <fullName evidence="1">Uncharacterized protein</fullName>
    </submittedName>
</protein>
<comment type="caution">
    <text evidence="1">The sequence shown here is derived from an EMBL/GenBank/DDBJ whole genome shotgun (WGS) entry which is preliminary data.</text>
</comment>
<keyword evidence="2" id="KW-1185">Reference proteome</keyword>
<name>A0ABV4UZX3_9BACL</name>